<feature type="chain" id="PRO_5040328163" description="Carboxylic ester hydrolase" evidence="7">
    <location>
        <begin position="16"/>
        <end position="562"/>
    </location>
</feature>
<organism evidence="9 10">
    <name type="scientific">Brassicogethes aeneus</name>
    <name type="common">Rape pollen beetle</name>
    <name type="synonym">Meligethes aeneus</name>
    <dbReference type="NCBI Taxonomy" id="1431903"/>
    <lineage>
        <taxon>Eukaryota</taxon>
        <taxon>Metazoa</taxon>
        <taxon>Ecdysozoa</taxon>
        <taxon>Arthropoda</taxon>
        <taxon>Hexapoda</taxon>
        <taxon>Insecta</taxon>
        <taxon>Pterygota</taxon>
        <taxon>Neoptera</taxon>
        <taxon>Endopterygota</taxon>
        <taxon>Coleoptera</taxon>
        <taxon>Polyphaga</taxon>
        <taxon>Cucujiformia</taxon>
        <taxon>Nitidulidae</taxon>
        <taxon>Meligethinae</taxon>
        <taxon>Brassicogethes</taxon>
    </lineage>
</organism>
<protein>
    <recommendedName>
        <fullName evidence="6">Carboxylic ester hydrolase</fullName>
        <ecNumber evidence="6">3.1.1.-</ecNumber>
    </recommendedName>
</protein>
<keyword evidence="3 6" id="KW-0378">Hydrolase</keyword>
<evidence type="ECO:0000313" key="9">
    <source>
        <dbReference type="EMBL" id="CAH0557951.1"/>
    </source>
</evidence>
<keyword evidence="4" id="KW-1015">Disulfide bond</keyword>
<dbReference type="PROSITE" id="PS00941">
    <property type="entry name" value="CARBOXYLESTERASE_B_2"/>
    <property type="match status" value="1"/>
</dbReference>
<evidence type="ECO:0000256" key="3">
    <source>
        <dbReference type="ARBA" id="ARBA00022801"/>
    </source>
</evidence>
<reference evidence="9" key="1">
    <citation type="submission" date="2021-12" db="EMBL/GenBank/DDBJ databases">
        <authorList>
            <person name="King R."/>
        </authorList>
    </citation>
    <scope>NUCLEOTIDE SEQUENCE</scope>
</reference>
<dbReference type="Gene3D" id="3.40.50.1820">
    <property type="entry name" value="alpha/beta hydrolase"/>
    <property type="match status" value="1"/>
</dbReference>
<keyword evidence="2" id="KW-0719">Serine esterase</keyword>
<dbReference type="InterPro" id="IPR019819">
    <property type="entry name" value="Carboxylesterase_B_CS"/>
</dbReference>
<dbReference type="InterPro" id="IPR019826">
    <property type="entry name" value="Carboxylesterase_B_AS"/>
</dbReference>
<dbReference type="SUPFAM" id="SSF53474">
    <property type="entry name" value="alpha/beta-Hydrolases"/>
    <property type="match status" value="1"/>
</dbReference>
<feature type="domain" description="Carboxylesterase type B" evidence="8">
    <location>
        <begin position="19"/>
        <end position="546"/>
    </location>
</feature>
<dbReference type="Proteomes" id="UP001154078">
    <property type="component" value="Chromosome 5"/>
</dbReference>
<dbReference type="GO" id="GO:0052689">
    <property type="term" value="F:carboxylic ester hydrolase activity"/>
    <property type="evidence" value="ECO:0007669"/>
    <property type="project" value="UniProtKB-KW"/>
</dbReference>
<keyword evidence="5" id="KW-0325">Glycoprotein</keyword>
<keyword evidence="7" id="KW-0732">Signal</keyword>
<evidence type="ECO:0000256" key="2">
    <source>
        <dbReference type="ARBA" id="ARBA00022487"/>
    </source>
</evidence>
<sequence length="562" mass="62847">MRWIVNIIFLSVAFCENNSPEVQIKDGKLRGKYMTTKEGRQFSGFTGIPFAKPALGELRFKPPVPIEPWQGTLEATSIHSVCPQRDIYRRSTEIEGEEDCLYLNVYTPKLPNAGEASLPVMIFFHGGGWLCGGGNSLWYGPEVLLDRDVVLVVTNYRLGALGFLTTGDDVVAGNNGLKDQNLAIKWTKENVAKFGGNPDSITIFGESAGGASVQYHMVSPLSRDLISGGISQSGTPLCIWAHAPEGEGIKNGKKLAKSLGCPTNNNERMVDCLRKIDANKLVEQDSVFFEWDLDPMIPFKPTVEHKHDGAFLSEHPIETMKKGQQAKVPIIVGLNTEDGALRGAGIFGNPHLLDEINQDFDRVIPISLMYDKTAKDIKGITQRIKHFYFNDMPVSNSSKKEIVNMYTDGWFLNCADEAVRLHKKYSTTPVYYYLFGHRGTSSLTKLFGDPINDYGVCHADELQYLFPLADGLFPENPPSDDDKKVAKIMTNLWANFAKTGNPTPATNDVIPEVWQPVKTDNMEYYYIDAEWTGMKEGLLIERAKFWRTLKSNPRKQLNKDEL</sequence>
<dbReference type="InterPro" id="IPR002018">
    <property type="entry name" value="CarbesteraseB"/>
</dbReference>
<evidence type="ECO:0000256" key="4">
    <source>
        <dbReference type="ARBA" id="ARBA00023157"/>
    </source>
</evidence>
<dbReference type="FunFam" id="3.40.50.1820:FF:000092">
    <property type="entry name" value="Carboxylic ester hydrolase"/>
    <property type="match status" value="1"/>
</dbReference>
<proteinExistence type="inferred from homology"/>
<comment type="similarity">
    <text evidence="1 6">Belongs to the type-B carboxylesterase/lipase family.</text>
</comment>
<dbReference type="InterPro" id="IPR029058">
    <property type="entry name" value="AB_hydrolase_fold"/>
</dbReference>
<dbReference type="PROSITE" id="PS00122">
    <property type="entry name" value="CARBOXYLESTERASE_B_1"/>
    <property type="match status" value="1"/>
</dbReference>
<dbReference type="OrthoDB" id="19653at2759"/>
<dbReference type="PANTHER" id="PTHR43142">
    <property type="entry name" value="CARBOXYLIC ESTER HYDROLASE"/>
    <property type="match status" value="1"/>
</dbReference>
<evidence type="ECO:0000256" key="7">
    <source>
        <dbReference type="SAM" id="SignalP"/>
    </source>
</evidence>
<name>A0A9P0FIK3_BRAAE</name>
<evidence type="ECO:0000256" key="6">
    <source>
        <dbReference type="RuleBase" id="RU361235"/>
    </source>
</evidence>
<accession>A0A9P0FIK3</accession>
<dbReference type="EMBL" id="OV121136">
    <property type="protein sequence ID" value="CAH0557951.1"/>
    <property type="molecule type" value="Genomic_DNA"/>
</dbReference>
<feature type="signal peptide" evidence="7">
    <location>
        <begin position="1"/>
        <end position="15"/>
    </location>
</feature>
<dbReference type="AlphaFoldDB" id="A0A9P0FIK3"/>
<keyword evidence="10" id="KW-1185">Reference proteome</keyword>
<evidence type="ECO:0000256" key="5">
    <source>
        <dbReference type="ARBA" id="ARBA00023180"/>
    </source>
</evidence>
<evidence type="ECO:0000313" key="10">
    <source>
        <dbReference type="Proteomes" id="UP001154078"/>
    </source>
</evidence>
<evidence type="ECO:0000256" key="1">
    <source>
        <dbReference type="ARBA" id="ARBA00005964"/>
    </source>
</evidence>
<dbReference type="CDD" id="cd00312">
    <property type="entry name" value="Esterase_lipase"/>
    <property type="match status" value="1"/>
</dbReference>
<gene>
    <name evidence="9" type="ORF">MELIAE_LOCUS8536</name>
</gene>
<dbReference type="PANTHER" id="PTHR43142:SF1">
    <property type="entry name" value="CARBOXYLIC ESTER HYDROLASE"/>
    <property type="match status" value="1"/>
</dbReference>
<dbReference type="Pfam" id="PF00135">
    <property type="entry name" value="COesterase"/>
    <property type="match status" value="1"/>
</dbReference>
<dbReference type="EC" id="3.1.1.-" evidence="6"/>
<evidence type="ECO:0000259" key="8">
    <source>
        <dbReference type="Pfam" id="PF00135"/>
    </source>
</evidence>